<dbReference type="GO" id="GO:0003723">
    <property type="term" value="F:RNA binding"/>
    <property type="evidence" value="ECO:0007669"/>
    <property type="project" value="UniProtKB-UniRule"/>
</dbReference>
<organism evidence="5 6">
    <name type="scientific">Liparis tanakae</name>
    <name type="common">Tanaka's snailfish</name>
    <dbReference type="NCBI Taxonomy" id="230148"/>
    <lineage>
        <taxon>Eukaryota</taxon>
        <taxon>Metazoa</taxon>
        <taxon>Chordata</taxon>
        <taxon>Craniata</taxon>
        <taxon>Vertebrata</taxon>
        <taxon>Euteleostomi</taxon>
        <taxon>Actinopterygii</taxon>
        <taxon>Neopterygii</taxon>
        <taxon>Teleostei</taxon>
        <taxon>Neoteleostei</taxon>
        <taxon>Acanthomorphata</taxon>
        <taxon>Eupercaria</taxon>
        <taxon>Perciformes</taxon>
        <taxon>Cottioidei</taxon>
        <taxon>Cottales</taxon>
        <taxon>Liparidae</taxon>
        <taxon>Liparis</taxon>
    </lineage>
</organism>
<evidence type="ECO:0000256" key="2">
    <source>
        <dbReference type="PROSITE-ProRule" id="PRU00176"/>
    </source>
</evidence>
<evidence type="ECO:0000259" key="4">
    <source>
        <dbReference type="PROSITE" id="PS50102"/>
    </source>
</evidence>
<dbReference type="PROSITE" id="PS50102">
    <property type="entry name" value="RRM"/>
    <property type="match status" value="1"/>
</dbReference>
<dbReference type="PANTHER" id="PTHR48034">
    <property type="entry name" value="TRANSFORMER-2 SEX-DETERMINING PROTEIN-RELATED"/>
    <property type="match status" value="1"/>
</dbReference>
<dbReference type="Gene3D" id="3.30.70.330">
    <property type="match status" value="1"/>
</dbReference>
<keyword evidence="6" id="KW-1185">Reference proteome</keyword>
<feature type="region of interest" description="Disordered" evidence="3">
    <location>
        <begin position="83"/>
        <end position="119"/>
    </location>
</feature>
<dbReference type="Pfam" id="PF00076">
    <property type="entry name" value="RRM_1"/>
    <property type="match status" value="1"/>
</dbReference>
<dbReference type="SMART" id="SM00360">
    <property type="entry name" value="RRM"/>
    <property type="match status" value="1"/>
</dbReference>
<proteinExistence type="predicted"/>
<feature type="compositionally biased region" description="Basic and acidic residues" evidence="3">
    <location>
        <begin position="83"/>
        <end position="106"/>
    </location>
</feature>
<dbReference type="EMBL" id="SRLO01001048">
    <property type="protein sequence ID" value="TNN42280.1"/>
    <property type="molecule type" value="Genomic_DNA"/>
</dbReference>
<sequence>MSDEGKLAVERLNYDTTTDSLTEAFSKYGAVKDCQVIMDRESNISRGFGYVTYENPDDAQKAIDGMNGKELEGRQISVRMMGELREDRFDRMQERGRGRGRGDGRGRGGYYRQPYQTNE</sequence>
<accession>A0A4Z2FN57</accession>
<dbReference type="SUPFAM" id="SSF54928">
    <property type="entry name" value="RNA-binding domain, RBD"/>
    <property type="match status" value="1"/>
</dbReference>
<keyword evidence="1 2" id="KW-0694">RNA-binding</keyword>
<dbReference type="InterPro" id="IPR050441">
    <property type="entry name" value="RBM"/>
</dbReference>
<dbReference type="InterPro" id="IPR012677">
    <property type="entry name" value="Nucleotide-bd_a/b_plait_sf"/>
</dbReference>
<evidence type="ECO:0000313" key="5">
    <source>
        <dbReference type="EMBL" id="TNN42280.1"/>
    </source>
</evidence>
<protein>
    <submittedName>
        <fullName evidence="5">Cold-inducible RNA-binding protein B</fullName>
    </submittedName>
</protein>
<name>A0A4Z2FN57_9TELE</name>
<gene>
    <name evidence="5" type="primary">cirbp-b_3</name>
    <name evidence="5" type="ORF">EYF80_047542</name>
</gene>
<comment type="caution">
    <text evidence="5">The sequence shown here is derived from an EMBL/GenBank/DDBJ whole genome shotgun (WGS) entry which is preliminary data.</text>
</comment>
<dbReference type="InterPro" id="IPR000504">
    <property type="entry name" value="RRM_dom"/>
</dbReference>
<feature type="domain" description="RRM" evidence="4">
    <location>
        <begin position="5"/>
        <end position="83"/>
    </location>
</feature>
<dbReference type="InterPro" id="IPR035979">
    <property type="entry name" value="RBD_domain_sf"/>
</dbReference>
<evidence type="ECO:0000256" key="1">
    <source>
        <dbReference type="ARBA" id="ARBA00022884"/>
    </source>
</evidence>
<dbReference type="AlphaFoldDB" id="A0A4Z2FN57"/>
<evidence type="ECO:0000256" key="3">
    <source>
        <dbReference type="SAM" id="MobiDB-lite"/>
    </source>
</evidence>
<dbReference type="OrthoDB" id="439808at2759"/>
<reference evidence="5 6" key="1">
    <citation type="submission" date="2019-03" db="EMBL/GenBank/DDBJ databases">
        <title>First draft genome of Liparis tanakae, snailfish: a comprehensive survey of snailfish specific genes.</title>
        <authorList>
            <person name="Kim W."/>
            <person name="Song I."/>
            <person name="Jeong J.-H."/>
            <person name="Kim D."/>
            <person name="Kim S."/>
            <person name="Ryu S."/>
            <person name="Song J.Y."/>
            <person name="Lee S.K."/>
        </authorList>
    </citation>
    <scope>NUCLEOTIDE SEQUENCE [LARGE SCALE GENOMIC DNA]</scope>
    <source>
        <tissue evidence="5">Muscle</tissue>
    </source>
</reference>
<dbReference type="Proteomes" id="UP000314294">
    <property type="component" value="Unassembled WGS sequence"/>
</dbReference>
<evidence type="ECO:0000313" key="6">
    <source>
        <dbReference type="Proteomes" id="UP000314294"/>
    </source>
</evidence>